<dbReference type="InterPro" id="IPR043148">
    <property type="entry name" value="TagF_C"/>
</dbReference>
<dbReference type="AlphaFoldDB" id="A0A7Y4LAD9"/>
<dbReference type="SUPFAM" id="SSF53756">
    <property type="entry name" value="UDP-Glycosyltransferase/glycogen phosphorylase"/>
    <property type="match status" value="1"/>
</dbReference>
<evidence type="ECO:0000313" key="1">
    <source>
        <dbReference type="EMBL" id="NOL49910.1"/>
    </source>
</evidence>
<name>A0A7Y4LAD9_9BURK</name>
<dbReference type="EMBL" id="JABGBO010000007">
    <property type="protein sequence ID" value="NOL49910.1"/>
    <property type="molecule type" value="Genomic_DNA"/>
</dbReference>
<reference evidence="1 2" key="1">
    <citation type="submission" date="2020-05" db="EMBL/GenBank/DDBJ databases">
        <authorList>
            <person name="Niu N."/>
        </authorList>
    </citation>
    <scope>NUCLEOTIDE SEQUENCE [LARGE SCALE GENOMIC DNA]</scope>
    <source>
        <strain evidence="1 2">LMG10982</strain>
    </source>
</reference>
<organism evidence="1 2">
    <name type="scientific">Pelistega europaea</name>
    <dbReference type="NCBI Taxonomy" id="106147"/>
    <lineage>
        <taxon>Bacteria</taxon>
        <taxon>Pseudomonadati</taxon>
        <taxon>Pseudomonadota</taxon>
        <taxon>Betaproteobacteria</taxon>
        <taxon>Burkholderiales</taxon>
        <taxon>Alcaligenaceae</taxon>
        <taxon>Pelistega</taxon>
    </lineage>
</organism>
<dbReference type="Proteomes" id="UP000541421">
    <property type="component" value="Unassembled WGS sequence"/>
</dbReference>
<dbReference type="RefSeq" id="WP_171588894.1">
    <property type="nucleotide sequence ID" value="NZ_JABGBO010000007.1"/>
</dbReference>
<accession>A0A7Y4LAD9</accession>
<sequence>MIRIIEKIKRVVSAIYDIQNRLTSVEQKMPEYSSQVDQRLNTYREEILEHINRQVEALSTQVLTRSDEQVIMLKTELDGLLHKIESFRHDVPHHFHTIEDRIREQSEKIDTLLIQNSRREQEESQPRRVLFVIHNVYTWASLDLIYQEFKNRGVRILVLAIDADDFSNGLQSSYSQKTSYYLEEMKISYIKLNHKDVNRFAAILTAFNPDYVFRQSPWDADIPSLYSALNFSAYKTVYVPYFALDLFSDFRFDQINMDVNQNFHLLCHRIYCSSEELLIQYQNEYLGSKEVVRFLGNPKLEYVATYARQHLHFQETGCVNLLWTPHHSLWDEWLACGTFHRNWSYFIQLAKEYGDSIHIRLRAHPLLFHNMKERAATDLETFLREWDSLPNTSIDEAWNYMDSFNWSDMMVTDGVSFVAEYPLTRKPAVFIENPAHLPFNRNGMLASKCCHIAHADEDVKHYIDEFRKGNLHIKEQELANFNSVVRYQGAAKSIVDDLLGDS</sequence>
<keyword evidence="2" id="KW-1185">Reference proteome</keyword>
<dbReference type="Gene3D" id="3.40.50.12580">
    <property type="match status" value="1"/>
</dbReference>
<comment type="caution">
    <text evidence="1">The sequence shown here is derived from an EMBL/GenBank/DDBJ whole genome shotgun (WGS) entry which is preliminary data.</text>
</comment>
<evidence type="ECO:0000313" key="2">
    <source>
        <dbReference type="Proteomes" id="UP000541421"/>
    </source>
</evidence>
<evidence type="ECO:0008006" key="3">
    <source>
        <dbReference type="Google" id="ProtNLM"/>
    </source>
</evidence>
<proteinExistence type="predicted"/>
<gene>
    <name evidence="1" type="ORF">HKX40_07150</name>
</gene>
<protein>
    <recommendedName>
        <fullName evidence="3">CDP-Glycerol:Poly(Glycerophosphate) glycerophosphotransferase</fullName>
    </recommendedName>
</protein>